<name>A0ACB9NNV3_BAUVA</name>
<evidence type="ECO:0000313" key="1">
    <source>
        <dbReference type="EMBL" id="KAI4338157.1"/>
    </source>
</evidence>
<proteinExistence type="predicted"/>
<dbReference type="EMBL" id="CM039431">
    <property type="protein sequence ID" value="KAI4338157.1"/>
    <property type="molecule type" value="Genomic_DNA"/>
</dbReference>
<accession>A0ACB9NNV3</accession>
<organism evidence="1 2">
    <name type="scientific">Bauhinia variegata</name>
    <name type="common">Purple orchid tree</name>
    <name type="synonym">Phanera variegata</name>
    <dbReference type="NCBI Taxonomy" id="167791"/>
    <lineage>
        <taxon>Eukaryota</taxon>
        <taxon>Viridiplantae</taxon>
        <taxon>Streptophyta</taxon>
        <taxon>Embryophyta</taxon>
        <taxon>Tracheophyta</taxon>
        <taxon>Spermatophyta</taxon>
        <taxon>Magnoliopsida</taxon>
        <taxon>eudicotyledons</taxon>
        <taxon>Gunneridae</taxon>
        <taxon>Pentapetalae</taxon>
        <taxon>rosids</taxon>
        <taxon>fabids</taxon>
        <taxon>Fabales</taxon>
        <taxon>Fabaceae</taxon>
        <taxon>Cercidoideae</taxon>
        <taxon>Cercideae</taxon>
        <taxon>Bauhiniinae</taxon>
        <taxon>Bauhinia</taxon>
    </lineage>
</organism>
<protein>
    <submittedName>
        <fullName evidence="1">Uncharacterized protein</fullName>
    </submittedName>
</protein>
<evidence type="ECO:0000313" key="2">
    <source>
        <dbReference type="Proteomes" id="UP000828941"/>
    </source>
</evidence>
<sequence>MKGIVLLLSLLALLTTNSDARIKLLKHRIFVVIANDLSGGLDLTLHCKSRDDDLGEHLLHTNQTFEFNFRPYFWGTTLFYCSFQWKGGALIWFDIYKEMRELKSCTLCKWIIRENGPCRYDYITGSYSDCYPWNNSTILHEKKNALQN</sequence>
<keyword evidence="2" id="KW-1185">Reference proteome</keyword>
<dbReference type="Proteomes" id="UP000828941">
    <property type="component" value="Chromosome 6"/>
</dbReference>
<gene>
    <name evidence="1" type="ORF">L6164_016501</name>
</gene>
<comment type="caution">
    <text evidence="1">The sequence shown here is derived from an EMBL/GenBank/DDBJ whole genome shotgun (WGS) entry which is preliminary data.</text>
</comment>
<reference evidence="1 2" key="1">
    <citation type="journal article" date="2022" name="DNA Res.">
        <title>Chromosomal-level genome assembly of the orchid tree Bauhinia variegata (Leguminosae; Cercidoideae) supports the allotetraploid origin hypothesis of Bauhinia.</title>
        <authorList>
            <person name="Zhong Y."/>
            <person name="Chen Y."/>
            <person name="Zheng D."/>
            <person name="Pang J."/>
            <person name="Liu Y."/>
            <person name="Luo S."/>
            <person name="Meng S."/>
            <person name="Qian L."/>
            <person name="Wei D."/>
            <person name="Dai S."/>
            <person name="Zhou R."/>
        </authorList>
    </citation>
    <scope>NUCLEOTIDE SEQUENCE [LARGE SCALE GENOMIC DNA]</scope>
    <source>
        <strain evidence="1">BV-YZ2020</strain>
    </source>
</reference>